<evidence type="ECO:0000313" key="2">
    <source>
        <dbReference type="EMBL" id="SBW06402.1"/>
    </source>
</evidence>
<proteinExistence type="predicted"/>
<feature type="domain" description="Zinc finger Ogr/Delta-type" evidence="1">
    <location>
        <begin position="5"/>
        <end position="50"/>
    </location>
</feature>
<dbReference type="AlphaFoldDB" id="A0A212K443"/>
<name>A0A212K443_9BACT</name>
<dbReference type="EMBL" id="FLUP01000001">
    <property type="protein sequence ID" value="SBW06402.1"/>
    <property type="molecule type" value="Genomic_DNA"/>
</dbReference>
<accession>A0A212K443</accession>
<sequence length="87" mass="9496">MRIYCDRCGEVAFIRKRRDVAPGFTIFYCLCSNVDCAHSFTAELTLGHTISPSALDLPQGAADKIRGCGSPREVRQLLLPLVPASQA</sequence>
<evidence type="ECO:0000259" key="1">
    <source>
        <dbReference type="Pfam" id="PF04606"/>
    </source>
</evidence>
<dbReference type="Pfam" id="PF04606">
    <property type="entry name" value="Ogr_Delta"/>
    <property type="match status" value="1"/>
</dbReference>
<organism evidence="2">
    <name type="scientific">uncultured Desulfovibrio sp</name>
    <dbReference type="NCBI Taxonomy" id="167968"/>
    <lineage>
        <taxon>Bacteria</taxon>
        <taxon>Pseudomonadati</taxon>
        <taxon>Thermodesulfobacteriota</taxon>
        <taxon>Desulfovibrionia</taxon>
        <taxon>Desulfovibrionales</taxon>
        <taxon>Desulfovibrionaceae</taxon>
        <taxon>Desulfovibrio</taxon>
        <taxon>environmental samples</taxon>
    </lineage>
</organism>
<reference evidence="2" key="1">
    <citation type="submission" date="2016-04" db="EMBL/GenBank/DDBJ databases">
        <authorList>
            <person name="Evans L.H."/>
            <person name="Alamgir A."/>
            <person name="Owens N."/>
            <person name="Weber N.D."/>
            <person name="Virtaneva K."/>
            <person name="Barbian K."/>
            <person name="Babar A."/>
            <person name="Rosenke K."/>
        </authorList>
    </citation>
    <scope>NUCLEOTIDE SEQUENCE</scope>
    <source>
        <strain evidence="2">92-2</strain>
    </source>
</reference>
<gene>
    <name evidence="2" type="ORF">KM92DES2_12185</name>
</gene>
<dbReference type="RefSeq" id="WP_227119418.1">
    <property type="nucleotide sequence ID" value="NZ_LT598928.1"/>
</dbReference>
<dbReference type="InterPro" id="IPR007684">
    <property type="entry name" value="Znf_Ogr/Delta"/>
</dbReference>
<protein>
    <submittedName>
        <fullName evidence="2">Phage transcriptional activator, Ogr/delta</fullName>
    </submittedName>
</protein>